<evidence type="ECO:0000256" key="1">
    <source>
        <dbReference type="ARBA" id="ARBA00008419"/>
    </source>
</evidence>
<dbReference type="InterPro" id="IPR006183">
    <property type="entry name" value="Pgluconate_DH"/>
</dbReference>
<dbReference type="InterPro" id="IPR008927">
    <property type="entry name" value="6-PGluconate_DH-like_C_sf"/>
</dbReference>
<comment type="similarity">
    <text evidence="1">Belongs to the 6-phosphogluconate dehydrogenase family.</text>
</comment>
<gene>
    <name evidence="5" type="ORF">H9932_08140</name>
</gene>
<dbReference type="AlphaFoldDB" id="A0A9D2Q2C5"/>
<accession>A0A9D2Q2C5</accession>
<dbReference type="SUPFAM" id="SSF48179">
    <property type="entry name" value="6-phosphogluconate dehydrogenase C-terminal domain-like"/>
    <property type="match status" value="1"/>
</dbReference>
<dbReference type="Gene3D" id="1.20.5.320">
    <property type="entry name" value="6-Phosphogluconate Dehydrogenase, domain 3"/>
    <property type="match status" value="1"/>
</dbReference>
<dbReference type="InterPro" id="IPR006114">
    <property type="entry name" value="6PGDH_C"/>
</dbReference>
<reference evidence="5" key="2">
    <citation type="submission" date="2021-04" db="EMBL/GenBank/DDBJ databases">
        <authorList>
            <person name="Gilroy R."/>
        </authorList>
    </citation>
    <scope>NUCLEOTIDE SEQUENCE</scope>
    <source>
        <strain evidence="5">CHK130-7132</strain>
    </source>
</reference>
<protein>
    <submittedName>
        <fullName evidence="5">NADP-dependent phosphogluconate dehydrogenase</fullName>
    </submittedName>
</protein>
<evidence type="ECO:0000259" key="4">
    <source>
        <dbReference type="SMART" id="SM01350"/>
    </source>
</evidence>
<keyword evidence="2" id="KW-0560">Oxidoreductase</keyword>
<dbReference type="SMART" id="SM01350">
    <property type="entry name" value="6PGD"/>
    <property type="match status" value="1"/>
</dbReference>
<evidence type="ECO:0000313" key="5">
    <source>
        <dbReference type="EMBL" id="HJC69630.1"/>
    </source>
</evidence>
<dbReference type="PANTHER" id="PTHR11811">
    <property type="entry name" value="6-PHOSPHOGLUCONATE DEHYDROGENASE"/>
    <property type="match status" value="1"/>
</dbReference>
<sequence length="70" mass="7942">IVAFAAASGYPVPVFSSTLSYYDAVRSERLPAALVQAQRDYFGAHTYKRVDAEGTFHVEWTQDRRETKQD</sequence>
<organism evidence="5 6">
    <name type="scientific">Candidatus Brachybacterium intestinipullorum</name>
    <dbReference type="NCBI Taxonomy" id="2838512"/>
    <lineage>
        <taxon>Bacteria</taxon>
        <taxon>Bacillati</taxon>
        <taxon>Actinomycetota</taxon>
        <taxon>Actinomycetes</taxon>
        <taxon>Micrococcales</taxon>
        <taxon>Dermabacteraceae</taxon>
        <taxon>Brachybacterium</taxon>
    </lineage>
</organism>
<dbReference type="GO" id="GO:0019521">
    <property type="term" value="P:D-gluconate metabolic process"/>
    <property type="evidence" value="ECO:0007669"/>
    <property type="project" value="UniProtKB-KW"/>
</dbReference>
<comment type="caution">
    <text evidence="5">The sequence shown here is derived from an EMBL/GenBank/DDBJ whole genome shotgun (WGS) entry which is preliminary data.</text>
</comment>
<feature type="domain" description="6-phosphogluconate dehydrogenase C-terminal" evidence="4">
    <location>
        <begin position="1"/>
        <end position="61"/>
    </location>
</feature>
<proteinExistence type="inferred from homology"/>
<dbReference type="EMBL" id="DWWC01000160">
    <property type="protein sequence ID" value="HJC69630.1"/>
    <property type="molecule type" value="Genomic_DNA"/>
</dbReference>
<evidence type="ECO:0000256" key="3">
    <source>
        <dbReference type="ARBA" id="ARBA00023064"/>
    </source>
</evidence>
<dbReference type="Pfam" id="PF00393">
    <property type="entry name" value="6PGD"/>
    <property type="match status" value="1"/>
</dbReference>
<reference evidence="5" key="1">
    <citation type="journal article" date="2021" name="PeerJ">
        <title>Extensive microbial diversity within the chicken gut microbiome revealed by metagenomics and culture.</title>
        <authorList>
            <person name="Gilroy R."/>
            <person name="Ravi A."/>
            <person name="Getino M."/>
            <person name="Pursley I."/>
            <person name="Horton D.L."/>
            <person name="Alikhan N.F."/>
            <person name="Baker D."/>
            <person name="Gharbi K."/>
            <person name="Hall N."/>
            <person name="Watson M."/>
            <person name="Adriaenssens E.M."/>
            <person name="Foster-Nyarko E."/>
            <person name="Jarju S."/>
            <person name="Secka A."/>
            <person name="Antonio M."/>
            <person name="Oren A."/>
            <person name="Chaudhuri R.R."/>
            <person name="La Ragione R."/>
            <person name="Hildebrand F."/>
            <person name="Pallen M.J."/>
        </authorList>
    </citation>
    <scope>NUCLEOTIDE SEQUENCE</scope>
    <source>
        <strain evidence="5">CHK130-7132</strain>
    </source>
</reference>
<dbReference type="GO" id="GO:0006098">
    <property type="term" value="P:pentose-phosphate shunt"/>
    <property type="evidence" value="ECO:0007669"/>
    <property type="project" value="InterPro"/>
</dbReference>
<dbReference type="GO" id="GO:0004616">
    <property type="term" value="F:phosphogluconate dehydrogenase (decarboxylating) activity"/>
    <property type="evidence" value="ECO:0007669"/>
    <property type="project" value="InterPro"/>
</dbReference>
<dbReference type="Proteomes" id="UP000823854">
    <property type="component" value="Unassembled WGS sequence"/>
</dbReference>
<keyword evidence="3" id="KW-0311">Gluconate utilization</keyword>
<feature type="non-terminal residue" evidence="5">
    <location>
        <position position="1"/>
    </location>
</feature>
<name>A0A9D2Q2C5_9MICO</name>
<evidence type="ECO:0000313" key="6">
    <source>
        <dbReference type="Proteomes" id="UP000823854"/>
    </source>
</evidence>
<dbReference type="FunFam" id="1.20.5.320:FF:000001">
    <property type="entry name" value="6-phosphogluconate dehydrogenase, decarboxylating"/>
    <property type="match status" value="1"/>
</dbReference>
<evidence type="ECO:0000256" key="2">
    <source>
        <dbReference type="ARBA" id="ARBA00023002"/>
    </source>
</evidence>